<dbReference type="Pfam" id="PF01423">
    <property type="entry name" value="LSM"/>
    <property type="match status" value="1"/>
</dbReference>
<dbReference type="InterPro" id="IPR010920">
    <property type="entry name" value="LSM_dom_sf"/>
</dbReference>
<dbReference type="SMART" id="SM00651">
    <property type="entry name" value="Sm"/>
    <property type="match status" value="1"/>
</dbReference>
<dbReference type="GO" id="GO:0005737">
    <property type="term" value="C:cytoplasm"/>
    <property type="evidence" value="ECO:0007669"/>
    <property type="project" value="UniProtKB-SubCell"/>
</dbReference>
<evidence type="ECO:0000256" key="2">
    <source>
        <dbReference type="ARBA" id="ARBA00004496"/>
    </source>
</evidence>
<evidence type="ECO:0000259" key="12">
    <source>
        <dbReference type="PROSITE" id="PS52002"/>
    </source>
</evidence>
<dbReference type="PANTHER" id="PTHR10701">
    <property type="entry name" value="SMALL NUCLEAR RIBONUCLEOPROTEIN-ASSOCIATED PROTEIN B AND N"/>
    <property type="match status" value="1"/>
</dbReference>
<evidence type="ECO:0000256" key="6">
    <source>
        <dbReference type="ARBA" id="ARBA00022884"/>
    </source>
</evidence>
<keyword evidence="5" id="KW-0507">mRNA processing</keyword>
<evidence type="ECO:0000256" key="3">
    <source>
        <dbReference type="ARBA" id="ARBA00009123"/>
    </source>
</evidence>
<dbReference type="GO" id="GO:0071004">
    <property type="term" value="C:U2-type prespliceosome"/>
    <property type="evidence" value="ECO:0007669"/>
    <property type="project" value="TreeGrafter"/>
</dbReference>
<protein>
    <recommendedName>
        <fullName evidence="10">Sm protein B</fullName>
    </recommendedName>
</protein>
<evidence type="ECO:0000256" key="5">
    <source>
        <dbReference type="ARBA" id="ARBA00022664"/>
    </source>
</evidence>
<comment type="subcellular location">
    <subcellularLocation>
        <location evidence="2">Cytoplasm</location>
    </subcellularLocation>
    <subcellularLocation>
        <location evidence="1">Nucleus</location>
    </subcellularLocation>
</comment>
<proteinExistence type="inferred from homology"/>
<dbReference type="GO" id="GO:0005682">
    <property type="term" value="C:U5 snRNP"/>
    <property type="evidence" value="ECO:0007669"/>
    <property type="project" value="TreeGrafter"/>
</dbReference>
<feature type="domain" description="Sm" evidence="12">
    <location>
        <begin position="4"/>
        <end position="88"/>
    </location>
</feature>
<dbReference type="CDD" id="cd01717">
    <property type="entry name" value="Sm_B"/>
    <property type="match status" value="1"/>
</dbReference>
<evidence type="ECO:0000256" key="1">
    <source>
        <dbReference type="ARBA" id="ARBA00004123"/>
    </source>
</evidence>
<sequence>MTISKNNKMMSHLNYRMKAIVQDSRTFVGYFKAFDKHMNIILSECEELRPVKPKPNKPKPANTEEKRVLGLVLLRGDKIISLSVDGPPQKEEDGLKMPKVGNLGGPGVARPAARNMPMMAPPVAPIGVPAAGLQGAVRGVGGPGANIMQPGFGGPRPPY</sequence>
<dbReference type="InterPro" id="IPR050914">
    <property type="entry name" value="snRNP_SmB/NAA38-like"/>
</dbReference>
<dbReference type="SUPFAM" id="SSF50182">
    <property type="entry name" value="Sm-like ribonucleoproteins"/>
    <property type="match status" value="1"/>
</dbReference>
<dbReference type="AlphaFoldDB" id="A0A7E4VML3"/>
<dbReference type="PANTHER" id="PTHR10701:SF0">
    <property type="entry name" value="SMALL NUCLEAR RIBONUCLEOPROTEIN-ASSOCIATED PROTEIN B"/>
    <property type="match status" value="1"/>
</dbReference>
<evidence type="ECO:0000256" key="9">
    <source>
        <dbReference type="ARBA" id="ARBA00023274"/>
    </source>
</evidence>
<evidence type="ECO:0000256" key="10">
    <source>
        <dbReference type="ARBA" id="ARBA00041355"/>
    </source>
</evidence>
<dbReference type="Gene3D" id="2.30.30.100">
    <property type="match status" value="1"/>
</dbReference>
<evidence type="ECO:0000256" key="11">
    <source>
        <dbReference type="SAM" id="MobiDB-lite"/>
    </source>
</evidence>
<dbReference type="GO" id="GO:0000398">
    <property type="term" value="P:mRNA splicing, via spliceosome"/>
    <property type="evidence" value="ECO:0007669"/>
    <property type="project" value="TreeGrafter"/>
</dbReference>
<name>A0A7E4VML3_PANRE</name>
<dbReference type="Proteomes" id="UP000492821">
    <property type="component" value="Unassembled WGS sequence"/>
</dbReference>
<dbReference type="GO" id="GO:0071013">
    <property type="term" value="C:catalytic step 2 spliceosome"/>
    <property type="evidence" value="ECO:0007669"/>
    <property type="project" value="TreeGrafter"/>
</dbReference>
<dbReference type="WBParaSite" id="Pan_g22396.t1">
    <property type="protein sequence ID" value="Pan_g22396.t1"/>
    <property type="gene ID" value="Pan_g22396"/>
</dbReference>
<keyword evidence="8" id="KW-0539">Nucleus</keyword>
<dbReference type="GO" id="GO:0070990">
    <property type="term" value="F:snRNP binding"/>
    <property type="evidence" value="ECO:0007669"/>
    <property type="project" value="TreeGrafter"/>
</dbReference>
<organism evidence="13 14">
    <name type="scientific">Panagrellus redivivus</name>
    <name type="common">Microworm</name>
    <dbReference type="NCBI Taxonomy" id="6233"/>
    <lineage>
        <taxon>Eukaryota</taxon>
        <taxon>Metazoa</taxon>
        <taxon>Ecdysozoa</taxon>
        <taxon>Nematoda</taxon>
        <taxon>Chromadorea</taxon>
        <taxon>Rhabditida</taxon>
        <taxon>Tylenchina</taxon>
        <taxon>Panagrolaimomorpha</taxon>
        <taxon>Panagrolaimoidea</taxon>
        <taxon>Panagrolaimidae</taxon>
        <taxon>Panagrellus</taxon>
    </lineage>
</organism>
<dbReference type="InterPro" id="IPR001163">
    <property type="entry name" value="Sm_dom_euk/arc"/>
</dbReference>
<dbReference type="PROSITE" id="PS52002">
    <property type="entry name" value="SM"/>
    <property type="match status" value="1"/>
</dbReference>
<evidence type="ECO:0000256" key="8">
    <source>
        <dbReference type="ARBA" id="ARBA00023242"/>
    </source>
</evidence>
<evidence type="ECO:0000256" key="4">
    <source>
        <dbReference type="ARBA" id="ARBA00022490"/>
    </source>
</evidence>
<keyword evidence="9" id="KW-0687">Ribonucleoprotein</keyword>
<keyword evidence="6" id="KW-0694">RNA-binding</keyword>
<dbReference type="InterPro" id="IPR047575">
    <property type="entry name" value="Sm"/>
</dbReference>
<evidence type="ECO:0000313" key="14">
    <source>
        <dbReference type="WBParaSite" id="Pan_g22396.t1"/>
    </source>
</evidence>
<dbReference type="GO" id="GO:0046540">
    <property type="term" value="C:U4/U6 x U5 tri-snRNP complex"/>
    <property type="evidence" value="ECO:0007669"/>
    <property type="project" value="TreeGrafter"/>
</dbReference>
<reference evidence="13" key="1">
    <citation type="journal article" date="2013" name="Genetics">
        <title>The draft genome and transcriptome of Panagrellus redivivus are shaped by the harsh demands of a free-living lifestyle.</title>
        <authorList>
            <person name="Srinivasan J."/>
            <person name="Dillman A.R."/>
            <person name="Macchietto M.G."/>
            <person name="Heikkinen L."/>
            <person name="Lakso M."/>
            <person name="Fracchia K.M."/>
            <person name="Antoshechkin I."/>
            <person name="Mortazavi A."/>
            <person name="Wong G."/>
            <person name="Sternberg P.W."/>
        </authorList>
    </citation>
    <scope>NUCLEOTIDE SEQUENCE [LARGE SCALE GENOMIC DNA]</scope>
    <source>
        <strain evidence="13">MT8872</strain>
    </source>
</reference>
<dbReference type="GO" id="GO:0003723">
    <property type="term" value="F:RNA binding"/>
    <property type="evidence" value="ECO:0007669"/>
    <property type="project" value="UniProtKB-KW"/>
</dbReference>
<evidence type="ECO:0000313" key="13">
    <source>
        <dbReference type="Proteomes" id="UP000492821"/>
    </source>
</evidence>
<dbReference type="GO" id="GO:0005685">
    <property type="term" value="C:U1 snRNP"/>
    <property type="evidence" value="ECO:0007669"/>
    <property type="project" value="TreeGrafter"/>
</dbReference>
<keyword evidence="4" id="KW-0963">Cytoplasm</keyword>
<keyword evidence="13" id="KW-1185">Reference proteome</keyword>
<dbReference type="GO" id="GO:0005687">
    <property type="term" value="C:U4 snRNP"/>
    <property type="evidence" value="ECO:0007669"/>
    <property type="project" value="TreeGrafter"/>
</dbReference>
<reference evidence="14" key="2">
    <citation type="submission" date="2020-10" db="UniProtKB">
        <authorList>
            <consortium name="WormBaseParasite"/>
        </authorList>
    </citation>
    <scope>IDENTIFICATION</scope>
</reference>
<comment type="similarity">
    <text evidence="3">Belongs to the snRNP SmB/SmN family.</text>
</comment>
<feature type="region of interest" description="Disordered" evidence="11">
    <location>
        <begin position="83"/>
        <end position="103"/>
    </location>
</feature>
<accession>A0A7E4VML3</accession>
<dbReference type="GO" id="GO:0005686">
    <property type="term" value="C:U2 snRNP"/>
    <property type="evidence" value="ECO:0007669"/>
    <property type="project" value="TreeGrafter"/>
</dbReference>
<keyword evidence="7" id="KW-0508">mRNA splicing</keyword>
<evidence type="ECO:0000256" key="7">
    <source>
        <dbReference type="ARBA" id="ARBA00023187"/>
    </source>
</evidence>